<dbReference type="Pfam" id="PF01850">
    <property type="entry name" value="PIN"/>
    <property type="match status" value="1"/>
</dbReference>
<evidence type="ECO:0000256" key="7">
    <source>
        <dbReference type="ARBA" id="ARBA00038093"/>
    </source>
</evidence>
<dbReference type="InterPro" id="IPR029060">
    <property type="entry name" value="PIN-like_dom_sf"/>
</dbReference>
<comment type="similarity">
    <text evidence="7">Belongs to the PINc/VapC protein family.</text>
</comment>
<keyword evidence="6" id="KW-0460">Magnesium</keyword>
<dbReference type="EMBL" id="FNAC01000004">
    <property type="protein sequence ID" value="SDC69670.1"/>
    <property type="molecule type" value="Genomic_DNA"/>
</dbReference>
<evidence type="ECO:0000256" key="2">
    <source>
        <dbReference type="ARBA" id="ARBA00022649"/>
    </source>
</evidence>
<feature type="domain" description="PIN" evidence="8">
    <location>
        <begin position="2"/>
        <end position="108"/>
    </location>
</feature>
<dbReference type="InterPro" id="IPR002716">
    <property type="entry name" value="PIN_dom"/>
</dbReference>
<organism evidence="9 10">
    <name type="scientific">Algoriphagus faecimaris</name>
    <dbReference type="NCBI Taxonomy" id="686796"/>
    <lineage>
        <taxon>Bacteria</taxon>
        <taxon>Pseudomonadati</taxon>
        <taxon>Bacteroidota</taxon>
        <taxon>Cytophagia</taxon>
        <taxon>Cytophagales</taxon>
        <taxon>Cyclobacteriaceae</taxon>
        <taxon>Algoriphagus</taxon>
    </lineage>
</organism>
<gene>
    <name evidence="9" type="ORF">SAMN04488104_10046</name>
</gene>
<dbReference type="OrthoDB" id="676982at2"/>
<dbReference type="SUPFAM" id="SSF88723">
    <property type="entry name" value="PIN domain-like"/>
    <property type="match status" value="1"/>
</dbReference>
<dbReference type="STRING" id="686796.SAMN04488104_10046"/>
<keyword evidence="5" id="KW-0378">Hydrolase</keyword>
<dbReference type="Proteomes" id="UP000199060">
    <property type="component" value="Unassembled WGS sequence"/>
</dbReference>
<keyword evidence="3" id="KW-0540">Nuclease</keyword>
<proteinExistence type="inferred from homology"/>
<evidence type="ECO:0000313" key="10">
    <source>
        <dbReference type="Proteomes" id="UP000199060"/>
    </source>
</evidence>
<evidence type="ECO:0000256" key="1">
    <source>
        <dbReference type="ARBA" id="ARBA00001946"/>
    </source>
</evidence>
<dbReference type="PANTHER" id="PTHR33653">
    <property type="entry name" value="RIBONUCLEASE VAPC2"/>
    <property type="match status" value="1"/>
</dbReference>
<evidence type="ECO:0000256" key="3">
    <source>
        <dbReference type="ARBA" id="ARBA00022722"/>
    </source>
</evidence>
<dbReference type="CDD" id="cd18738">
    <property type="entry name" value="PIN_VapC4-5_FitB-like"/>
    <property type="match status" value="1"/>
</dbReference>
<dbReference type="RefSeq" id="WP_087937966.1">
    <property type="nucleotide sequence ID" value="NZ_FNAC01000004.1"/>
</dbReference>
<evidence type="ECO:0000256" key="5">
    <source>
        <dbReference type="ARBA" id="ARBA00022801"/>
    </source>
</evidence>
<dbReference type="GO" id="GO:0004518">
    <property type="term" value="F:nuclease activity"/>
    <property type="evidence" value="ECO:0007669"/>
    <property type="project" value="UniProtKB-KW"/>
</dbReference>
<protein>
    <recommendedName>
        <fullName evidence="8">PIN domain-containing protein</fullName>
    </recommendedName>
</protein>
<evidence type="ECO:0000259" key="8">
    <source>
        <dbReference type="Pfam" id="PF01850"/>
    </source>
</evidence>
<dbReference type="Gene3D" id="3.40.50.1010">
    <property type="entry name" value="5'-nuclease"/>
    <property type="match status" value="1"/>
</dbReference>
<dbReference type="InterPro" id="IPR050556">
    <property type="entry name" value="Type_II_TA_system_RNase"/>
</dbReference>
<keyword evidence="2" id="KW-1277">Toxin-antitoxin system</keyword>
<evidence type="ECO:0000256" key="4">
    <source>
        <dbReference type="ARBA" id="ARBA00022723"/>
    </source>
</evidence>
<dbReference type="GO" id="GO:0016787">
    <property type="term" value="F:hydrolase activity"/>
    <property type="evidence" value="ECO:0007669"/>
    <property type="project" value="UniProtKB-KW"/>
</dbReference>
<dbReference type="GO" id="GO:0046872">
    <property type="term" value="F:metal ion binding"/>
    <property type="evidence" value="ECO:0007669"/>
    <property type="project" value="UniProtKB-KW"/>
</dbReference>
<accession>A0A1G6NNY8</accession>
<name>A0A1G6NNY8_9BACT</name>
<comment type="cofactor">
    <cofactor evidence="1">
        <name>Mg(2+)</name>
        <dbReference type="ChEBI" id="CHEBI:18420"/>
    </cofactor>
</comment>
<evidence type="ECO:0000256" key="6">
    <source>
        <dbReference type="ARBA" id="ARBA00022842"/>
    </source>
</evidence>
<keyword evidence="4" id="KW-0479">Metal-binding</keyword>
<evidence type="ECO:0000313" key="9">
    <source>
        <dbReference type="EMBL" id="SDC69670.1"/>
    </source>
</evidence>
<keyword evidence="10" id="KW-1185">Reference proteome</keyword>
<dbReference type="AlphaFoldDB" id="A0A1G6NNY8"/>
<reference evidence="10" key="1">
    <citation type="submission" date="2016-10" db="EMBL/GenBank/DDBJ databases">
        <authorList>
            <person name="Varghese N."/>
            <person name="Submissions S."/>
        </authorList>
    </citation>
    <scope>NUCLEOTIDE SEQUENCE [LARGE SCALE GENOMIC DNA]</scope>
    <source>
        <strain evidence="10">DSM 23095</strain>
    </source>
</reference>
<dbReference type="PANTHER" id="PTHR33653:SF1">
    <property type="entry name" value="RIBONUCLEASE VAPC2"/>
    <property type="match status" value="1"/>
</dbReference>
<sequence length="121" mass="13643">MILLDSNIIIYSLSPSFQQVREILKGKSIFCSVISKIEVLGYSKLSQNELNGFIKLFDALPIIQISNSIVESAIKLRQKRKMTLGDALIAATAIDYKLELITANTKDFDWIKEIKLNNPLI</sequence>